<reference evidence="1" key="1">
    <citation type="submission" date="2022-02" db="EMBL/GenBank/DDBJ databases">
        <title>Plant Genome Project.</title>
        <authorList>
            <person name="Zhang R.-G."/>
        </authorList>
    </citation>
    <scope>NUCLEOTIDE SEQUENCE</scope>
    <source>
        <strain evidence="1">AT1</strain>
    </source>
</reference>
<comment type="caution">
    <text evidence="1">The sequence shown here is derived from an EMBL/GenBank/DDBJ whole genome shotgun (WGS) entry which is preliminary data.</text>
</comment>
<proteinExistence type="predicted"/>
<gene>
    <name evidence="1" type="ORF">RHMOL_Rhmol11G0266400</name>
</gene>
<name>A0ACC0LX29_RHOML</name>
<evidence type="ECO:0000313" key="2">
    <source>
        <dbReference type="Proteomes" id="UP001062846"/>
    </source>
</evidence>
<dbReference type="EMBL" id="CM046398">
    <property type="protein sequence ID" value="KAI8533056.1"/>
    <property type="molecule type" value="Genomic_DNA"/>
</dbReference>
<evidence type="ECO:0000313" key="1">
    <source>
        <dbReference type="EMBL" id="KAI8533056.1"/>
    </source>
</evidence>
<keyword evidence="2" id="KW-1185">Reference proteome</keyword>
<organism evidence="1 2">
    <name type="scientific">Rhododendron molle</name>
    <name type="common">Chinese azalea</name>
    <name type="synonym">Azalea mollis</name>
    <dbReference type="NCBI Taxonomy" id="49168"/>
    <lineage>
        <taxon>Eukaryota</taxon>
        <taxon>Viridiplantae</taxon>
        <taxon>Streptophyta</taxon>
        <taxon>Embryophyta</taxon>
        <taxon>Tracheophyta</taxon>
        <taxon>Spermatophyta</taxon>
        <taxon>Magnoliopsida</taxon>
        <taxon>eudicotyledons</taxon>
        <taxon>Gunneridae</taxon>
        <taxon>Pentapetalae</taxon>
        <taxon>asterids</taxon>
        <taxon>Ericales</taxon>
        <taxon>Ericaceae</taxon>
        <taxon>Ericoideae</taxon>
        <taxon>Rhodoreae</taxon>
        <taxon>Rhododendron</taxon>
    </lineage>
</organism>
<dbReference type="Proteomes" id="UP001062846">
    <property type="component" value="Chromosome 11"/>
</dbReference>
<protein>
    <submittedName>
        <fullName evidence="1">Uncharacterized protein</fullName>
    </submittedName>
</protein>
<accession>A0ACC0LX29</accession>
<sequence length="321" mass="35212">MPKRHRQWVRSTLCSTELHSTNPQSSPVLSIETVSSCTCFIHGFQTPVQLSKSFRSRKYGSKIPNPSCQRGSMDATWWLCLCQVISHFFVISFFASLFCGLDDVASRSPAAWKRMEFLTAILDITTPSPPEIGKFISKALGQQYRTHVAFCICAWIHVSARLIAEGNWFLVGTVSSLSMASVFEFMVVASSMVSLVLARWVMAQATVAAVILLFQGYFLQAGVSFIPFLPAIYAMHNSLAPVSSFEGEEGMRSKTGGQNQNVANSTQMAIKVANTIEMSAIVGENQNVANTTQMAIKVADTVDVAEKRLDSVEDKGVVDIN</sequence>